<dbReference type="Proteomes" id="UP000031036">
    <property type="component" value="Unassembled WGS sequence"/>
</dbReference>
<reference evidence="2 3" key="1">
    <citation type="submission" date="2014-11" db="EMBL/GenBank/DDBJ databases">
        <title>Genetic blueprint of the zoonotic pathogen Toxocara canis.</title>
        <authorList>
            <person name="Zhu X.-Q."/>
            <person name="Korhonen P.K."/>
            <person name="Cai H."/>
            <person name="Young N.D."/>
            <person name="Nejsum P."/>
            <person name="von Samson-Himmelstjerna G."/>
            <person name="Boag P.R."/>
            <person name="Tan P."/>
            <person name="Li Q."/>
            <person name="Min J."/>
            <person name="Yang Y."/>
            <person name="Wang X."/>
            <person name="Fang X."/>
            <person name="Hall R.S."/>
            <person name="Hofmann A."/>
            <person name="Sternberg P.W."/>
            <person name="Jex A.R."/>
            <person name="Gasser R.B."/>
        </authorList>
    </citation>
    <scope>NUCLEOTIDE SEQUENCE [LARGE SCALE GENOMIC DNA]</scope>
    <source>
        <strain evidence="2">PN_DK_2014</strain>
    </source>
</reference>
<keyword evidence="3" id="KW-1185">Reference proteome</keyword>
<accession>A0A0B2VX29</accession>
<comment type="caution">
    <text evidence="2">The sequence shown here is derived from an EMBL/GenBank/DDBJ whole genome shotgun (WGS) entry which is preliminary data.</text>
</comment>
<proteinExistence type="predicted"/>
<dbReference type="STRING" id="6265.A0A0B2VX29"/>
<sequence length="107" mass="12044">MQLSNAGTTAERVEEGVNDERPPKSSQIDQVSGIGRSRQQGPAKASSQEKPNQLVFVPKRTRSTVSVRADDTDTWGNEEVDHKEEFMLMLNDPTHRVGFFFKNLILE</sequence>
<name>A0A0B2VX29_TOXCA</name>
<dbReference type="OrthoDB" id="5855650at2759"/>
<protein>
    <submittedName>
        <fullName evidence="2">Uncharacterized protein</fullName>
    </submittedName>
</protein>
<feature type="compositionally biased region" description="Basic and acidic residues" evidence="1">
    <location>
        <begin position="11"/>
        <end position="23"/>
    </location>
</feature>
<evidence type="ECO:0000256" key="1">
    <source>
        <dbReference type="SAM" id="MobiDB-lite"/>
    </source>
</evidence>
<evidence type="ECO:0000313" key="3">
    <source>
        <dbReference type="Proteomes" id="UP000031036"/>
    </source>
</evidence>
<evidence type="ECO:0000313" key="2">
    <source>
        <dbReference type="EMBL" id="KHN85984.1"/>
    </source>
</evidence>
<organism evidence="2 3">
    <name type="scientific">Toxocara canis</name>
    <name type="common">Canine roundworm</name>
    <dbReference type="NCBI Taxonomy" id="6265"/>
    <lineage>
        <taxon>Eukaryota</taxon>
        <taxon>Metazoa</taxon>
        <taxon>Ecdysozoa</taxon>
        <taxon>Nematoda</taxon>
        <taxon>Chromadorea</taxon>
        <taxon>Rhabditida</taxon>
        <taxon>Spirurina</taxon>
        <taxon>Ascaridomorpha</taxon>
        <taxon>Ascaridoidea</taxon>
        <taxon>Toxocaridae</taxon>
        <taxon>Toxocara</taxon>
    </lineage>
</organism>
<feature type="region of interest" description="Disordered" evidence="1">
    <location>
        <begin position="1"/>
        <end position="55"/>
    </location>
</feature>
<dbReference type="AlphaFoldDB" id="A0A0B2VX29"/>
<gene>
    <name evidence="2" type="ORF">Tcan_08667</name>
</gene>
<dbReference type="EMBL" id="JPKZ01000682">
    <property type="protein sequence ID" value="KHN85984.1"/>
    <property type="molecule type" value="Genomic_DNA"/>
</dbReference>
<feature type="compositionally biased region" description="Polar residues" evidence="1">
    <location>
        <begin position="37"/>
        <end position="51"/>
    </location>
</feature>